<evidence type="ECO:0000313" key="3">
    <source>
        <dbReference type="Proteomes" id="UP000268162"/>
    </source>
</evidence>
<gene>
    <name evidence="2" type="ORF">BJ085DRAFT_31848</name>
</gene>
<dbReference type="Proteomes" id="UP000268162">
    <property type="component" value="Unassembled WGS sequence"/>
</dbReference>
<organism evidence="2 3">
    <name type="scientific">Dimargaris cristalligena</name>
    <dbReference type="NCBI Taxonomy" id="215637"/>
    <lineage>
        <taxon>Eukaryota</taxon>
        <taxon>Fungi</taxon>
        <taxon>Fungi incertae sedis</taxon>
        <taxon>Zoopagomycota</taxon>
        <taxon>Kickxellomycotina</taxon>
        <taxon>Dimargaritomycetes</taxon>
        <taxon>Dimargaritales</taxon>
        <taxon>Dimargaritaceae</taxon>
        <taxon>Dimargaris</taxon>
    </lineage>
</organism>
<reference evidence="3" key="1">
    <citation type="journal article" date="2018" name="Nat. Microbiol.">
        <title>Leveraging single-cell genomics to expand the fungal tree of life.</title>
        <authorList>
            <person name="Ahrendt S.R."/>
            <person name="Quandt C.A."/>
            <person name="Ciobanu D."/>
            <person name="Clum A."/>
            <person name="Salamov A."/>
            <person name="Andreopoulos B."/>
            <person name="Cheng J.F."/>
            <person name="Woyke T."/>
            <person name="Pelin A."/>
            <person name="Henrissat B."/>
            <person name="Reynolds N.K."/>
            <person name="Benny G.L."/>
            <person name="Smith M.E."/>
            <person name="James T.Y."/>
            <person name="Grigoriev I.V."/>
        </authorList>
    </citation>
    <scope>NUCLEOTIDE SEQUENCE [LARGE SCALE GENOMIC DNA]</scope>
    <source>
        <strain evidence="3">RSA 468</strain>
    </source>
</reference>
<feature type="region of interest" description="Disordered" evidence="1">
    <location>
        <begin position="148"/>
        <end position="170"/>
    </location>
</feature>
<proteinExistence type="predicted"/>
<dbReference type="AlphaFoldDB" id="A0A4P9ZMG6"/>
<feature type="compositionally biased region" description="Low complexity" evidence="1">
    <location>
        <begin position="155"/>
        <end position="170"/>
    </location>
</feature>
<protein>
    <submittedName>
        <fullName evidence="2">Uncharacterized protein</fullName>
    </submittedName>
</protein>
<sequence>MTSPHHPSADTPHSEADGLGPLPLLAADTPQSHPTTTSAQPVASSSTTSSLSPFPTMSQGGGDIASADPFNPTSIDDELDRIMGSFQGTLDASAIDMDVDIDQLLQSTLGDFPPPKSGDGLGLDPLSSIMGLDLTPPLSEVAQAGPTRAAPVSMTTTDSAPTNPTTIPSTNPLPSAAMSYPQALELAPASVASPSNPPTTITTTTPGTISSSHALASALSMSSPKSSSSLNPILASLELDSISSALGLSLPMGGGIPASLLAPHSSDSHGIPSSVTPAPATVIPVRPLAGSAPSAIRPPPVMINPATVPFTSSSMGLPSMPGGSGVAMPPGGFPSMPPAG</sequence>
<feature type="compositionally biased region" description="Low complexity" evidence="1">
    <location>
        <begin position="17"/>
        <end position="58"/>
    </location>
</feature>
<feature type="region of interest" description="Disordered" evidence="1">
    <location>
        <begin position="1"/>
        <end position="76"/>
    </location>
</feature>
<evidence type="ECO:0000313" key="2">
    <source>
        <dbReference type="EMBL" id="RKP34403.1"/>
    </source>
</evidence>
<keyword evidence="3" id="KW-1185">Reference proteome</keyword>
<feature type="region of interest" description="Disordered" evidence="1">
    <location>
        <begin position="314"/>
        <end position="340"/>
    </location>
</feature>
<evidence type="ECO:0000256" key="1">
    <source>
        <dbReference type="SAM" id="MobiDB-lite"/>
    </source>
</evidence>
<feature type="non-terminal residue" evidence="2">
    <location>
        <position position="340"/>
    </location>
</feature>
<name>A0A4P9ZMG6_9FUNG</name>
<dbReference type="EMBL" id="ML003218">
    <property type="protein sequence ID" value="RKP34403.1"/>
    <property type="molecule type" value="Genomic_DNA"/>
</dbReference>
<accession>A0A4P9ZMG6</accession>
<feature type="compositionally biased region" description="Pro residues" evidence="1">
    <location>
        <begin position="331"/>
        <end position="340"/>
    </location>
</feature>